<reference evidence="2 3" key="1">
    <citation type="submission" date="2016-10" db="EMBL/GenBank/DDBJ databases">
        <authorList>
            <person name="de Groot N.N."/>
        </authorList>
    </citation>
    <scope>NUCLEOTIDE SEQUENCE [LARGE SCALE GENOMIC DNA]</scope>
    <source>
        <strain evidence="2 3">CGMCC 1.9156</strain>
    </source>
</reference>
<feature type="transmembrane region" description="Helical" evidence="1">
    <location>
        <begin position="179"/>
        <end position="199"/>
    </location>
</feature>
<proteinExistence type="predicted"/>
<dbReference type="Proteomes" id="UP000198964">
    <property type="component" value="Unassembled WGS sequence"/>
</dbReference>
<sequence length="238" mass="26775">MNWYLKVLKQYADFKSRASRTEYWMFVLFNLIFASVAMIIDNVLGIAFAGTGIGIFYSLFALALLIPCLAVTVRRLHDIGKSGRFILLALIPVIGTIWLFVLLAKKSSPGENNYGENPNFSYTYNESTDEMQLIDHSVDSSTEDSVILIIVIWMAFSRFFWALVPLFTESQYSPGWYELVNMLMGIIWAFVPFGLAFAVKSKTKQIALFILGGIYLLYSLFDVLNSFLNGASAQGGIM</sequence>
<dbReference type="PANTHER" id="PTHR34980:SF2">
    <property type="entry name" value="INNER MEMBRANE PROTEIN YHAH-RELATED"/>
    <property type="match status" value="1"/>
</dbReference>
<feature type="transmembrane region" description="Helical" evidence="1">
    <location>
        <begin position="46"/>
        <end position="73"/>
    </location>
</feature>
<dbReference type="AlphaFoldDB" id="A0A1I2FAT4"/>
<dbReference type="RefSeq" id="WP_093919072.1">
    <property type="nucleotide sequence ID" value="NZ_FONW01000002.1"/>
</dbReference>
<feature type="transmembrane region" description="Helical" evidence="1">
    <location>
        <begin position="146"/>
        <end position="167"/>
    </location>
</feature>
<keyword evidence="1" id="KW-1133">Transmembrane helix</keyword>
<keyword evidence="1" id="KW-0812">Transmembrane</keyword>
<keyword evidence="3" id="KW-1185">Reference proteome</keyword>
<evidence type="ECO:0000313" key="3">
    <source>
        <dbReference type="Proteomes" id="UP000198964"/>
    </source>
</evidence>
<gene>
    <name evidence="2" type="ORF">SAMN05216283_102411</name>
</gene>
<name>A0A1I2FAT4_9BACT</name>
<dbReference type="GO" id="GO:0005886">
    <property type="term" value="C:plasma membrane"/>
    <property type="evidence" value="ECO:0007669"/>
    <property type="project" value="TreeGrafter"/>
</dbReference>
<feature type="transmembrane region" description="Helical" evidence="1">
    <location>
        <begin position="85"/>
        <end position="104"/>
    </location>
</feature>
<accession>A0A1I2FAT4</accession>
<dbReference type="EMBL" id="FONW01000002">
    <property type="protein sequence ID" value="SFF01868.1"/>
    <property type="molecule type" value="Genomic_DNA"/>
</dbReference>
<organism evidence="2 3">
    <name type="scientific">Sunxiuqinia elliptica</name>
    <dbReference type="NCBI Taxonomy" id="655355"/>
    <lineage>
        <taxon>Bacteria</taxon>
        <taxon>Pseudomonadati</taxon>
        <taxon>Bacteroidota</taxon>
        <taxon>Bacteroidia</taxon>
        <taxon>Marinilabiliales</taxon>
        <taxon>Prolixibacteraceae</taxon>
        <taxon>Sunxiuqinia</taxon>
    </lineage>
</organism>
<dbReference type="Pfam" id="PF05656">
    <property type="entry name" value="DUF805"/>
    <property type="match status" value="1"/>
</dbReference>
<dbReference type="InterPro" id="IPR008523">
    <property type="entry name" value="DUF805"/>
</dbReference>
<evidence type="ECO:0000313" key="2">
    <source>
        <dbReference type="EMBL" id="SFF01868.1"/>
    </source>
</evidence>
<protein>
    <submittedName>
        <fullName evidence="2">Uncharacterized membrane protein YhaH, DUF805 family</fullName>
    </submittedName>
</protein>
<feature type="transmembrane region" description="Helical" evidence="1">
    <location>
        <begin position="205"/>
        <end position="228"/>
    </location>
</feature>
<dbReference type="PANTHER" id="PTHR34980">
    <property type="entry name" value="INNER MEMBRANE PROTEIN-RELATED-RELATED"/>
    <property type="match status" value="1"/>
</dbReference>
<feature type="transmembrane region" description="Helical" evidence="1">
    <location>
        <begin position="21"/>
        <end position="40"/>
    </location>
</feature>
<keyword evidence="1" id="KW-0472">Membrane</keyword>
<evidence type="ECO:0000256" key="1">
    <source>
        <dbReference type="SAM" id="Phobius"/>
    </source>
</evidence>